<organism evidence="2 3">
    <name type="scientific">Amycolatopsis carbonis</name>
    <dbReference type="NCBI Taxonomy" id="715471"/>
    <lineage>
        <taxon>Bacteria</taxon>
        <taxon>Bacillati</taxon>
        <taxon>Actinomycetota</taxon>
        <taxon>Actinomycetes</taxon>
        <taxon>Pseudonocardiales</taxon>
        <taxon>Pseudonocardiaceae</taxon>
        <taxon>Amycolatopsis</taxon>
    </lineage>
</organism>
<protein>
    <submittedName>
        <fullName evidence="2">Competence protein CoiA family protein</fullName>
    </submittedName>
</protein>
<feature type="domain" description="Competence protein CoiA nuclease-like" evidence="1">
    <location>
        <begin position="26"/>
        <end position="111"/>
    </location>
</feature>
<accession>A0A9Y2IE79</accession>
<proteinExistence type="predicted"/>
<reference evidence="2 3" key="1">
    <citation type="submission" date="2023-06" db="EMBL/GenBank/DDBJ databases">
        <authorList>
            <person name="Oyuntsetseg B."/>
            <person name="Kim S.B."/>
        </authorList>
    </citation>
    <scope>NUCLEOTIDE SEQUENCE [LARGE SCALE GENOMIC DNA]</scope>
    <source>
        <strain evidence="2 3">2-15</strain>
    </source>
</reference>
<dbReference type="Proteomes" id="UP001236014">
    <property type="component" value="Chromosome"/>
</dbReference>
<name>A0A9Y2IE79_9PSEU</name>
<dbReference type="InterPro" id="IPR010330">
    <property type="entry name" value="CoiA_nuc"/>
</dbReference>
<dbReference type="AlphaFoldDB" id="A0A9Y2IE79"/>
<dbReference type="EMBL" id="CP127294">
    <property type="protein sequence ID" value="WIX78755.1"/>
    <property type="molecule type" value="Genomic_DNA"/>
</dbReference>
<sequence>MVVKPGRIKVSHFAHVARSDCPSARESVEHLQAKKVLAASFRALGYEVALEAPHSGDRRVDIAVTVPYPLLPLRYAVEVQNSPIDPREMFRRLLSDLKVGYWFTGWVFTGRRAATLLAADVGDHVRLPADVLAEEGFLKFPKERTSRRQLSEVIGDDPSNWISERIGAGSYGCVGRLHGVKVLDTDGSLWHVQVDKVYPSRGGTSRSGAALQSVRRVSRKQKIPFDLFGPAPTRGDEQRLTLATYFAETLNDVHTAVDFDELCASAARALTISRTTEFDRWVRQTLSNIGVISRDSTVFEDSLRLTCQVFARRHGTPTDMPPCGWPPAPSPQLNR</sequence>
<keyword evidence="3" id="KW-1185">Reference proteome</keyword>
<dbReference type="RefSeq" id="WP_285969460.1">
    <property type="nucleotide sequence ID" value="NZ_CP127294.1"/>
</dbReference>
<evidence type="ECO:0000259" key="1">
    <source>
        <dbReference type="Pfam" id="PF06054"/>
    </source>
</evidence>
<dbReference type="KEGG" id="acab:QRX50_46760"/>
<evidence type="ECO:0000313" key="2">
    <source>
        <dbReference type="EMBL" id="WIX78755.1"/>
    </source>
</evidence>
<evidence type="ECO:0000313" key="3">
    <source>
        <dbReference type="Proteomes" id="UP001236014"/>
    </source>
</evidence>
<gene>
    <name evidence="2" type="ORF">QRX50_46760</name>
</gene>
<dbReference type="Pfam" id="PF06054">
    <property type="entry name" value="CoiA_nuc"/>
    <property type="match status" value="1"/>
</dbReference>